<gene>
    <name evidence="3" type="ORF">GCM10009092_10790</name>
</gene>
<proteinExistence type="predicted"/>
<sequence>MNNSHWLRLALILCLSPSAYAQQHTHGQGELLIAQDGERWHLQLILPAADALGFEHEAKTSEQKKAQHHLAHKLTHNAGVVQLAGQCSLVSAEHSLQAVDNQNHPHKHHEHHEHHDDNEQHHEHRHSNIEVTYQYDCASAVTQLSLPLFESMPSLSLIKAQWLTDKGQGVANLTSSQPYIAW</sequence>
<organism evidence="3 4">
    <name type="scientific">Bowmanella denitrificans</name>
    <dbReference type="NCBI Taxonomy" id="366582"/>
    <lineage>
        <taxon>Bacteria</taxon>
        <taxon>Pseudomonadati</taxon>
        <taxon>Pseudomonadota</taxon>
        <taxon>Gammaproteobacteria</taxon>
        <taxon>Alteromonadales</taxon>
        <taxon>Alteromonadaceae</taxon>
        <taxon>Bowmanella</taxon>
    </lineage>
</organism>
<feature type="chain" id="PRO_5046142933" description="DUF2796 domain-containing protein" evidence="2">
    <location>
        <begin position="22"/>
        <end position="182"/>
    </location>
</feature>
<name>A0ABP3GP40_9ALTE</name>
<evidence type="ECO:0000313" key="4">
    <source>
        <dbReference type="Proteomes" id="UP001501757"/>
    </source>
</evidence>
<dbReference type="InterPro" id="IPR021253">
    <property type="entry name" value="ZrgA-like"/>
</dbReference>
<comment type="caution">
    <text evidence="3">The sequence shown here is derived from an EMBL/GenBank/DDBJ whole genome shotgun (WGS) entry which is preliminary data.</text>
</comment>
<feature type="region of interest" description="Disordered" evidence="1">
    <location>
        <begin position="103"/>
        <end position="125"/>
    </location>
</feature>
<evidence type="ECO:0008006" key="5">
    <source>
        <dbReference type="Google" id="ProtNLM"/>
    </source>
</evidence>
<dbReference type="EMBL" id="BAAAEI010000006">
    <property type="protein sequence ID" value="GAA0348243.1"/>
    <property type="molecule type" value="Genomic_DNA"/>
</dbReference>
<keyword evidence="2" id="KW-0732">Signal</keyword>
<dbReference type="Pfam" id="PF10986">
    <property type="entry name" value="ZrgA"/>
    <property type="match status" value="1"/>
</dbReference>
<reference evidence="4" key="1">
    <citation type="journal article" date="2019" name="Int. J. Syst. Evol. Microbiol.">
        <title>The Global Catalogue of Microorganisms (GCM) 10K type strain sequencing project: providing services to taxonomists for standard genome sequencing and annotation.</title>
        <authorList>
            <consortium name="The Broad Institute Genomics Platform"/>
            <consortium name="The Broad Institute Genome Sequencing Center for Infectious Disease"/>
            <person name="Wu L."/>
            <person name="Ma J."/>
        </authorList>
    </citation>
    <scope>NUCLEOTIDE SEQUENCE [LARGE SCALE GENOMIC DNA]</scope>
    <source>
        <strain evidence="4">JCM 13378</strain>
    </source>
</reference>
<feature type="signal peptide" evidence="2">
    <location>
        <begin position="1"/>
        <end position="21"/>
    </location>
</feature>
<keyword evidence="4" id="KW-1185">Reference proteome</keyword>
<evidence type="ECO:0000256" key="2">
    <source>
        <dbReference type="SAM" id="SignalP"/>
    </source>
</evidence>
<feature type="compositionally biased region" description="Basic and acidic residues" evidence="1">
    <location>
        <begin position="113"/>
        <end position="125"/>
    </location>
</feature>
<evidence type="ECO:0000256" key="1">
    <source>
        <dbReference type="SAM" id="MobiDB-lite"/>
    </source>
</evidence>
<dbReference type="Proteomes" id="UP001501757">
    <property type="component" value="Unassembled WGS sequence"/>
</dbReference>
<accession>A0ABP3GP40</accession>
<evidence type="ECO:0000313" key="3">
    <source>
        <dbReference type="EMBL" id="GAA0348243.1"/>
    </source>
</evidence>
<dbReference type="RefSeq" id="WP_343842667.1">
    <property type="nucleotide sequence ID" value="NZ_BAAAEI010000006.1"/>
</dbReference>
<protein>
    <recommendedName>
        <fullName evidence="5">DUF2796 domain-containing protein</fullName>
    </recommendedName>
</protein>